<proteinExistence type="predicted"/>
<dbReference type="InParanoid" id="Q54V06"/>
<organism evidence="1 2">
    <name type="scientific">Dictyostelium discoideum</name>
    <name type="common">Social amoeba</name>
    <dbReference type="NCBI Taxonomy" id="44689"/>
    <lineage>
        <taxon>Eukaryota</taxon>
        <taxon>Amoebozoa</taxon>
        <taxon>Evosea</taxon>
        <taxon>Eumycetozoa</taxon>
        <taxon>Dictyostelia</taxon>
        <taxon>Dictyosteliales</taxon>
        <taxon>Dictyosteliaceae</taxon>
        <taxon>Dictyostelium</taxon>
    </lineage>
</organism>
<evidence type="ECO:0000313" key="2">
    <source>
        <dbReference type="Proteomes" id="UP000002195"/>
    </source>
</evidence>
<comment type="caution">
    <text evidence="1">The sequence shown here is derived from an EMBL/GenBank/DDBJ whole genome shotgun (WGS) entry which is preliminary data.</text>
</comment>
<dbReference type="HOGENOM" id="CLU_1942026_0_0_1"/>
<dbReference type="Proteomes" id="UP000002195">
    <property type="component" value="Unassembled WGS sequence"/>
</dbReference>
<dbReference type="EMBL" id="AAFI02000037">
    <property type="protein sequence ID" value="EAL67147.1"/>
    <property type="molecule type" value="Genomic_DNA"/>
</dbReference>
<name>Q54V06_DICDI</name>
<dbReference type="dictyBase" id="DDB_G0280691"/>
<dbReference type="VEuPathDB" id="AmoebaDB:DDB_G0280691"/>
<dbReference type="RefSeq" id="XP_641125.1">
    <property type="nucleotide sequence ID" value="XM_636033.1"/>
</dbReference>
<dbReference type="KEGG" id="ddi:DDB_G0280691"/>
<evidence type="ECO:0000313" key="1">
    <source>
        <dbReference type="EMBL" id="EAL67147.1"/>
    </source>
</evidence>
<keyword evidence="2" id="KW-1185">Reference proteome</keyword>
<sequence length="130" mass="15122">MNAELFQFPNNKKNLKRAHDDSDEAFFNKKNDNSLKEFRTDVVFQDFQVNNYNYNFNQTQQNFYSMGSIQSHTPSIVVPNPSISKPPQLINQNNINIQSSIPNINITSNINQNNLNVLNRNPKNCLNHFF</sequence>
<gene>
    <name evidence="1" type="ORF">DDB_G0280691</name>
</gene>
<protein>
    <submittedName>
        <fullName evidence="1">Uncharacterized protein</fullName>
    </submittedName>
</protein>
<dbReference type="GeneID" id="8622684"/>
<dbReference type="AlphaFoldDB" id="Q54V06"/>
<accession>Q54V06</accession>
<dbReference type="PaxDb" id="44689-DDB0233713"/>
<reference evidence="1 2" key="1">
    <citation type="journal article" date="2005" name="Nature">
        <title>The genome of the social amoeba Dictyostelium discoideum.</title>
        <authorList>
            <consortium name="The Dictyostelium discoideum Sequencing Consortium"/>
            <person name="Eichinger L."/>
            <person name="Pachebat J.A."/>
            <person name="Glockner G."/>
            <person name="Rajandream M.A."/>
            <person name="Sucgang R."/>
            <person name="Berriman M."/>
            <person name="Song J."/>
            <person name="Olsen R."/>
            <person name="Szafranski K."/>
            <person name="Xu Q."/>
            <person name="Tunggal B."/>
            <person name="Kummerfeld S."/>
            <person name="Madera M."/>
            <person name="Konfortov B.A."/>
            <person name="Rivero F."/>
            <person name="Bankier A.T."/>
            <person name="Lehmann R."/>
            <person name="Hamlin N."/>
            <person name="Davies R."/>
            <person name="Gaudet P."/>
            <person name="Fey P."/>
            <person name="Pilcher K."/>
            <person name="Chen G."/>
            <person name="Saunders D."/>
            <person name="Sodergren E."/>
            <person name="Davis P."/>
            <person name="Kerhornou A."/>
            <person name="Nie X."/>
            <person name="Hall N."/>
            <person name="Anjard C."/>
            <person name="Hemphill L."/>
            <person name="Bason N."/>
            <person name="Farbrother P."/>
            <person name="Desany B."/>
            <person name="Just E."/>
            <person name="Morio T."/>
            <person name="Rost R."/>
            <person name="Churcher C."/>
            <person name="Cooper J."/>
            <person name="Haydock S."/>
            <person name="van Driessche N."/>
            <person name="Cronin A."/>
            <person name="Goodhead I."/>
            <person name="Muzny D."/>
            <person name="Mourier T."/>
            <person name="Pain A."/>
            <person name="Lu M."/>
            <person name="Harper D."/>
            <person name="Lindsay R."/>
            <person name="Hauser H."/>
            <person name="James K."/>
            <person name="Quiles M."/>
            <person name="Madan Babu M."/>
            <person name="Saito T."/>
            <person name="Buchrieser C."/>
            <person name="Wardroper A."/>
            <person name="Felder M."/>
            <person name="Thangavelu M."/>
            <person name="Johnson D."/>
            <person name="Knights A."/>
            <person name="Loulseged H."/>
            <person name="Mungall K."/>
            <person name="Oliver K."/>
            <person name="Price C."/>
            <person name="Quail M.A."/>
            <person name="Urushihara H."/>
            <person name="Hernandez J."/>
            <person name="Rabbinowitsch E."/>
            <person name="Steffen D."/>
            <person name="Sanders M."/>
            <person name="Ma J."/>
            <person name="Kohara Y."/>
            <person name="Sharp S."/>
            <person name="Simmonds M."/>
            <person name="Spiegler S."/>
            <person name="Tivey A."/>
            <person name="Sugano S."/>
            <person name="White B."/>
            <person name="Walker D."/>
            <person name="Woodward J."/>
            <person name="Winckler T."/>
            <person name="Tanaka Y."/>
            <person name="Shaulsky G."/>
            <person name="Schleicher M."/>
            <person name="Weinstock G."/>
            <person name="Rosenthal A."/>
            <person name="Cox E.C."/>
            <person name="Chisholm R.L."/>
            <person name="Gibbs R."/>
            <person name="Loomis W.F."/>
            <person name="Platzer M."/>
            <person name="Kay R.R."/>
            <person name="Williams J."/>
            <person name="Dear P.H."/>
            <person name="Noegel A.A."/>
            <person name="Barrell B."/>
            <person name="Kuspa A."/>
        </authorList>
    </citation>
    <scope>NUCLEOTIDE SEQUENCE [LARGE SCALE GENOMIC DNA]</scope>
    <source>
        <strain evidence="1 2">AX4</strain>
    </source>
</reference>